<feature type="compositionally biased region" description="Pro residues" evidence="1">
    <location>
        <begin position="1"/>
        <end position="11"/>
    </location>
</feature>
<accession>Q6YUD0</accession>
<evidence type="ECO:0000313" key="2">
    <source>
        <dbReference type="EMBL" id="BAD03897.1"/>
    </source>
</evidence>
<feature type="region of interest" description="Disordered" evidence="1">
    <location>
        <begin position="1"/>
        <end position="26"/>
    </location>
</feature>
<reference evidence="3" key="1">
    <citation type="journal article" date="2005" name="Nature">
        <title>The map-based sequence of the rice genome.</title>
        <authorList>
            <consortium name="International rice genome sequencing project (IRGSP)"/>
            <person name="Matsumoto T."/>
            <person name="Wu J."/>
            <person name="Kanamori H."/>
            <person name="Katayose Y."/>
            <person name="Fujisawa M."/>
            <person name="Namiki N."/>
            <person name="Mizuno H."/>
            <person name="Yamamoto K."/>
            <person name="Antonio B.A."/>
            <person name="Baba T."/>
            <person name="Sakata K."/>
            <person name="Nagamura Y."/>
            <person name="Aoki H."/>
            <person name="Arikawa K."/>
            <person name="Arita K."/>
            <person name="Bito T."/>
            <person name="Chiden Y."/>
            <person name="Fujitsuka N."/>
            <person name="Fukunaka R."/>
            <person name="Hamada M."/>
            <person name="Harada C."/>
            <person name="Hayashi A."/>
            <person name="Hijishita S."/>
            <person name="Honda M."/>
            <person name="Hosokawa S."/>
            <person name="Ichikawa Y."/>
            <person name="Idonuma A."/>
            <person name="Iijima M."/>
            <person name="Ikeda M."/>
            <person name="Ikeno M."/>
            <person name="Ito K."/>
            <person name="Ito S."/>
            <person name="Ito T."/>
            <person name="Ito Y."/>
            <person name="Ito Y."/>
            <person name="Iwabuchi A."/>
            <person name="Kamiya K."/>
            <person name="Karasawa W."/>
            <person name="Kurita K."/>
            <person name="Katagiri S."/>
            <person name="Kikuta A."/>
            <person name="Kobayashi H."/>
            <person name="Kobayashi N."/>
            <person name="Machita K."/>
            <person name="Maehara T."/>
            <person name="Masukawa M."/>
            <person name="Mizubayashi T."/>
            <person name="Mukai Y."/>
            <person name="Nagasaki H."/>
            <person name="Nagata Y."/>
            <person name="Naito S."/>
            <person name="Nakashima M."/>
            <person name="Nakama Y."/>
            <person name="Nakamichi Y."/>
            <person name="Nakamura M."/>
            <person name="Meguro A."/>
            <person name="Negishi M."/>
            <person name="Ohta I."/>
            <person name="Ohta T."/>
            <person name="Okamoto M."/>
            <person name="Ono N."/>
            <person name="Saji S."/>
            <person name="Sakaguchi M."/>
            <person name="Sakai K."/>
            <person name="Shibata M."/>
            <person name="Shimokawa T."/>
            <person name="Song J."/>
            <person name="Takazaki Y."/>
            <person name="Terasawa K."/>
            <person name="Tsugane M."/>
            <person name="Tsuji K."/>
            <person name="Ueda S."/>
            <person name="Waki K."/>
            <person name="Yamagata H."/>
            <person name="Yamamoto M."/>
            <person name="Yamamoto S."/>
            <person name="Yamane H."/>
            <person name="Yoshiki S."/>
            <person name="Yoshihara R."/>
            <person name="Yukawa K."/>
            <person name="Zhong H."/>
            <person name="Yano M."/>
            <person name="Yuan Q."/>
            <person name="Ouyang S."/>
            <person name="Liu J."/>
            <person name="Jones K.M."/>
            <person name="Gansberger K."/>
            <person name="Moffat K."/>
            <person name="Hill J."/>
            <person name="Bera J."/>
            <person name="Fadrosh D."/>
            <person name="Jin S."/>
            <person name="Johri S."/>
            <person name="Kim M."/>
            <person name="Overton L."/>
            <person name="Reardon M."/>
            <person name="Tsitrin T."/>
            <person name="Vuong H."/>
            <person name="Weaver B."/>
            <person name="Ciecko A."/>
            <person name="Tallon L."/>
            <person name="Jackson J."/>
            <person name="Pai G."/>
            <person name="Aken S.V."/>
            <person name="Utterback T."/>
            <person name="Reidmuller S."/>
            <person name="Feldblyum T."/>
            <person name="Hsiao J."/>
            <person name="Zismann V."/>
            <person name="Iobst S."/>
            <person name="de Vazeille A.R."/>
            <person name="Buell C.R."/>
            <person name="Ying K."/>
            <person name="Li Y."/>
            <person name="Lu T."/>
            <person name="Huang Y."/>
            <person name="Zhao Q."/>
            <person name="Feng Q."/>
            <person name="Zhang L."/>
            <person name="Zhu J."/>
            <person name="Weng Q."/>
            <person name="Mu J."/>
            <person name="Lu Y."/>
            <person name="Fan D."/>
            <person name="Liu Y."/>
            <person name="Guan J."/>
            <person name="Zhang Y."/>
            <person name="Yu S."/>
            <person name="Liu X."/>
            <person name="Zhang Y."/>
            <person name="Hong G."/>
            <person name="Han B."/>
            <person name="Choisne N."/>
            <person name="Demange N."/>
            <person name="Orjeda G."/>
            <person name="Samain S."/>
            <person name="Cattolico L."/>
            <person name="Pelletier E."/>
            <person name="Couloux A."/>
            <person name="Segurens B."/>
            <person name="Wincker P."/>
            <person name="D'Hont A."/>
            <person name="Scarpelli C."/>
            <person name="Weissenbach J."/>
            <person name="Salanoubat M."/>
            <person name="Quetier F."/>
            <person name="Yu Y."/>
            <person name="Kim H.R."/>
            <person name="Rambo T."/>
            <person name="Currie J."/>
            <person name="Collura K."/>
            <person name="Luo M."/>
            <person name="Yang T."/>
            <person name="Ammiraju J.S.S."/>
            <person name="Engler F."/>
            <person name="Soderlund C."/>
            <person name="Wing R.A."/>
            <person name="Palmer L.E."/>
            <person name="de la Bastide M."/>
            <person name="Spiegel L."/>
            <person name="Nascimento L."/>
            <person name="Zutavern T."/>
            <person name="O'Shaughnessy A."/>
            <person name="Dike S."/>
            <person name="Dedhia N."/>
            <person name="Preston R."/>
            <person name="Balija V."/>
            <person name="McCombie W.R."/>
            <person name="Chow T."/>
            <person name="Chen H."/>
            <person name="Chung M."/>
            <person name="Chen C."/>
            <person name="Shaw J."/>
            <person name="Wu H."/>
            <person name="Hsiao K."/>
            <person name="Chao Y."/>
            <person name="Chu M."/>
            <person name="Cheng C."/>
            <person name="Hour A."/>
            <person name="Lee P."/>
            <person name="Lin S."/>
            <person name="Lin Y."/>
            <person name="Liou J."/>
            <person name="Liu S."/>
            <person name="Hsing Y."/>
            <person name="Raghuvanshi S."/>
            <person name="Mohanty A."/>
            <person name="Bharti A.K."/>
            <person name="Gaur A."/>
            <person name="Gupta V."/>
            <person name="Kumar D."/>
            <person name="Ravi V."/>
            <person name="Vij S."/>
            <person name="Kapur A."/>
            <person name="Khurana P."/>
            <person name="Khurana P."/>
            <person name="Khurana J.P."/>
            <person name="Tyagi A.K."/>
            <person name="Gaikwad K."/>
            <person name="Singh A."/>
            <person name="Dalal V."/>
            <person name="Srivastava S."/>
            <person name="Dixit A."/>
            <person name="Pal A.K."/>
            <person name="Ghazi I.A."/>
            <person name="Yadav M."/>
            <person name="Pandit A."/>
            <person name="Bhargava A."/>
            <person name="Sureshbabu K."/>
            <person name="Batra K."/>
            <person name="Sharma T.R."/>
            <person name="Mohapatra T."/>
            <person name="Singh N.K."/>
            <person name="Messing J."/>
            <person name="Nelson A.B."/>
            <person name="Fuks G."/>
            <person name="Kavchok S."/>
            <person name="Keizer G."/>
            <person name="Linton E."/>
            <person name="Llaca V."/>
            <person name="Song R."/>
            <person name="Tanyolac B."/>
            <person name="Young S."/>
            <person name="Ho-Il K."/>
            <person name="Hahn J.H."/>
            <person name="Sangsakoo G."/>
            <person name="Vanavichit A."/>
            <person name="de Mattos Luiz.A.T."/>
            <person name="Zimmer P.D."/>
            <person name="Malone G."/>
            <person name="Dellagostin O."/>
            <person name="de Oliveira A.C."/>
            <person name="Bevan M."/>
            <person name="Bancroft I."/>
            <person name="Minx P."/>
            <person name="Cordum H."/>
            <person name="Wilson R."/>
            <person name="Cheng Z."/>
            <person name="Jin W."/>
            <person name="Jiang J."/>
            <person name="Leong S.A."/>
            <person name="Iwama H."/>
            <person name="Gojobori T."/>
            <person name="Itoh T."/>
            <person name="Niimura Y."/>
            <person name="Fujii Y."/>
            <person name="Habara T."/>
            <person name="Sakai H."/>
            <person name="Sato Y."/>
            <person name="Wilson G."/>
            <person name="Kumar K."/>
            <person name="McCouch S."/>
            <person name="Juretic N."/>
            <person name="Hoen D."/>
            <person name="Wright S."/>
            <person name="Bruskiewich R."/>
            <person name="Bureau T."/>
            <person name="Miyao A."/>
            <person name="Hirochika H."/>
            <person name="Nishikawa T."/>
            <person name="Kadowaki K."/>
            <person name="Sugiura M."/>
            <person name="Burr B."/>
            <person name="Sasaki T."/>
        </authorList>
    </citation>
    <scope>NUCLEOTIDE SEQUENCE [LARGE SCALE GENOMIC DNA]</scope>
    <source>
        <strain evidence="3">cv. Nipponbare</strain>
    </source>
</reference>
<evidence type="ECO:0000256" key="1">
    <source>
        <dbReference type="SAM" id="MobiDB-lite"/>
    </source>
</evidence>
<proteinExistence type="predicted"/>
<evidence type="ECO:0000313" key="3">
    <source>
        <dbReference type="Proteomes" id="UP000000763"/>
    </source>
</evidence>
<dbReference type="AlphaFoldDB" id="Q6YUD0"/>
<protein>
    <submittedName>
        <fullName evidence="2">Uncharacterized protein</fullName>
    </submittedName>
</protein>
<dbReference type="Proteomes" id="UP000000763">
    <property type="component" value="Chromosome 8"/>
</dbReference>
<reference evidence="3" key="2">
    <citation type="journal article" date="2008" name="Nucleic Acids Res.">
        <title>The rice annotation project database (RAP-DB): 2008 update.</title>
        <authorList>
            <consortium name="The rice annotation project (RAP)"/>
        </authorList>
    </citation>
    <scope>GENOME REANNOTATION</scope>
    <source>
        <strain evidence="3">cv. Nipponbare</strain>
    </source>
</reference>
<name>Q6YUD0_ORYSJ</name>
<organism evidence="2 3">
    <name type="scientific">Oryza sativa subsp. japonica</name>
    <name type="common">Rice</name>
    <dbReference type="NCBI Taxonomy" id="39947"/>
    <lineage>
        <taxon>Eukaryota</taxon>
        <taxon>Viridiplantae</taxon>
        <taxon>Streptophyta</taxon>
        <taxon>Embryophyta</taxon>
        <taxon>Tracheophyta</taxon>
        <taxon>Spermatophyta</taxon>
        <taxon>Magnoliopsida</taxon>
        <taxon>Liliopsida</taxon>
        <taxon>Poales</taxon>
        <taxon>Poaceae</taxon>
        <taxon>BOP clade</taxon>
        <taxon>Oryzoideae</taxon>
        <taxon>Oryzeae</taxon>
        <taxon>Oryzinae</taxon>
        <taxon>Oryza</taxon>
        <taxon>Oryza sativa</taxon>
    </lineage>
</organism>
<sequence>MAEKQPPPPSSPGSVKGKAPKPGLTDIIDDNAARLNRVLKVLPTAPRAIKATICKESTEHKVMERMGLKVMVLKDHEEEILIGTMN</sequence>
<feature type="compositionally biased region" description="Low complexity" evidence="1">
    <location>
        <begin position="12"/>
        <end position="23"/>
    </location>
</feature>
<gene>
    <name evidence="2" type="primary">B1049E04.37</name>
</gene>
<dbReference type="EMBL" id="AP005870">
    <property type="protein sequence ID" value="BAD03897.1"/>
    <property type="molecule type" value="Genomic_DNA"/>
</dbReference>